<accession>A0A0M4ELP2</accession>
<keyword evidence="3" id="KW-1185">Reference proteome</keyword>
<keyword evidence="1" id="KW-0472">Membrane</keyword>
<feature type="transmembrane region" description="Helical" evidence="1">
    <location>
        <begin position="18"/>
        <end position="43"/>
    </location>
</feature>
<protein>
    <submittedName>
        <fullName evidence="2">Maker125</fullName>
    </submittedName>
</protein>
<evidence type="ECO:0000256" key="1">
    <source>
        <dbReference type="SAM" id="Phobius"/>
    </source>
</evidence>
<reference evidence="2 3" key="1">
    <citation type="submission" date="2015-08" db="EMBL/GenBank/DDBJ databases">
        <title>Ancestral chromatin configuration constrains chromatin evolution on differentiating sex chromosomes in Drosophila.</title>
        <authorList>
            <person name="Zhou Q."/>
            <person name="Bachtrog D."/>
        </authorList>
    </citation>
    <scope>NUCLEOTIDE SEQUENCE [LARGE SCALE GENOMIC DNA]</scope>
    <source>
        <tissue evidence="2">Whole larvae</tissue>
    </source>
</reference>
<feature type="transmembrane region" description="Helical" evidence="1">
    <location>
        <begin position="63"/>
        <end position="85"/>
    </location>
</feature>
<keyword evidence="1" id="KW-0812">Transmembrane</keyword>
<organism evidence="2 3">
    <name type="scientific">Drosophila busckii</name>
    <name type="common">Fruit fly</name>
    <dbReference type="NCBI Taxonomy" id="30019"/>
    <lineage>
        <taxon>Eukaryota</taxon>
        <taxon>Metazoa</taxon>
        <taxon>Ecdysozoa</taxon>
        <taxon>Arthropoda</taxon>
        <taxon>Hexapoda</taxon>
        <taxon>Insecta</taxon>
        <taxon>Pterygota</taxon>
        <taxon>Neoptera</taxon>
        <taxon>Endopterygota</taxon>
        <taxon>Diptera</taxon>
        <taxon>Brachycera</taxon>
        <taxon>Muscomorpha</taxon>
        <taxon>Ephydroidea</taxon>
        <taxon>Drosophilidae</taxon>
        <taxon>Drosophila</taxon>
    </lineage>
</organism>
<sequence>MCECYCTRYCCLKLRHKCLFFGYFNFTLSLLLLSYFVIVWQTPLERRMFFWIAFTYTFDFRDALLIVLIILDVVYLASGVLLIVGVYMDKKLIILLGIILCNPFAVVFLPSITVSPEFSIIFTALHILFLNASVRYYQAIRKQTAPFELC</sequence>
<gene>
    <name evidence="2" type="ORF">Dbus_chr2Rg2109</name>
</gene>
<dbReference type="AlphaFoldDB" id="A0A0M4ELP2"/>
<dbReference type="Proteomes" id="UP000494163">
    <property type="component" value="Chromosome 2R"/>
</dbReference>
<dbReference type="EMBL" id="CP012524">
    <property type="protein sequence ID" value="ALC42530.1"/>
    <property type="molecule type" value="Genomic_DNA"/>
</dbReference>
<proteinExistence type="predicted"/>
<name>A0A0M4ELP2_DROBS</name>
<feature type="transmembrane region" description="Helical" evidence="1">
    <location>
        <begin position="92"/>
        <end position="112"/>
    </location>
</feature>
<evidence type="ECO:0000313" key="3">
    <source>
        <dbReference type="Proteomes" id="UP000494163"/>
    </source>
</evidence>
<feature type="transmembrane region" description="Helical" evidence="1">
    <location>
        <begin position="118"/>
        <end position="137"/>
    </location>
</feature>
<keyword evidence="1" id="KW-1133">Transmembrane helix</keyword>
<evidence type="ECO:0000313" key="2">
    <source>
        <dbReference type="EMBL" id="ALC42530.1"/>
    </source>
</evidence>